<evidence type="ECO:0000256" key="1">
    <source>
        <dbReference type="ARBA" id="ARBA00022679"/>
    </source>
</evidence>
<organism evidence="2 3">
    <name type="scientific">Tectimicrobiota bacterium</name>
    <dbReference type="NCBI Taxonomy" id="2528274"/>
    <lineage>
        <taxon>Bacteria</taxon>
        <taxon>Pseudomonadati</taxon>
        <taxon>Nitrospinota/Tectimicrobiota group</taxon>
        <taxon>Candidatus Tectimicrobiota</taxon>
    </lineage>
</organism>
<dbReference type="InterPro" id="IPR050483">
    <property type="entry name" value="CoA-transferase_III_domain"/>
</dbReference>
<evidence type="ECO:0000313" key="3">
    <source>
        <dbReference type="Proteomes" id="UP000769766"/>
    </source>
</evidence>
<dbReference type="PANTHER" id="PTHR48207:SF3">
    <property type="entry name" value="SUCCINATE--HYDROXYMETHYLGLUTARATE COA-TRANSFERASE"/>
    <property type="match status" value="1"/>
</dbReference>
<gene>
    <name evidence="2" type="ORF">HYY20_11720</name>
</gene>
<keyword evidence="1 2" id="KW-0808">Transferase</keyword>
<reference evidence="2" key="1">
    <citation type="submission" date="2020-07" db="EMBL/GenBank/DDBJ databases">
        <title>Huge and variable diversity of episymbiotic CPR bacteria and DPANN archaea in groundwater ecosystems.</title>
        <authorList>
            <person name="He C.Y."/>
            <person name="Keren R."/>
            <person name="Whittaker M."/>
            <person name="Farag I.F."/>
            <person name="Doudna J."/>
            <person name="Cate J.H.D."/>
            <person name="Banfield J.F."/>
        </authorList>
    </citation>
    <scope>NUCLEOTIDE SEQUENCE</scope>
    <source>
        <strain evidence="2">NC_groundwater_672_Ag_B-0.1um_62_36</strain>
    </source>
</reference>
<name>A0A932CQH1_UNCTE</name>
<sequence>MAKPLEDLLVLDLTRFLSGPYCTLILGGLGAEVIKIEEPGIGDPTRDTYPFAGKAGVTIERSSDEDLSLGILHRARNKKSITLNLKSEKGKELFRELVRRADVLVENFAAGVMERLGLAYEVLREINPRMIYCSISGFGHTGPNRDFTAFDPVIQAMSGATAMTGFPEGPPVRPGIAAGDTTAPFHALVGILTALHWRERTGQGQAVDISMQDCLFFTLPDSVELYAAGDLPRRAGNTHLNPGGRRTAPFNLYRTRDGEFVICGSTEKQWNGVLQAIGREDLIGDPRYAQKSQRGTRADEVDLLIQGWAEQRSLQEALEVLREQRVPCGPVLGIDQLMGDPQIRAREMAVALEHPTLGQLDGLQGLGLPVKLSQTPGKFDRPAPLLGQHNQEVYRDLLGLSAEELERLKQEGVV</sequence>
<dbReference type="InterPro" id="IPR044855">
    <property type="entry name" value="CoA-Trfase_III_dom3_sf"/>
</dbReference>
<dbReference type="PANTHER" id="PTHR48207">
    <property type="entry name" value="SUCCINATE--HYDROXYMETHYLGLUTARATE COA-TRANSFERASE"/>
    <property type="match status" value="1"/>
</dbReference>
<dbReference type="Gene3D" id="3.30.1540.10">
    <property type="entry name" value="formyl-coa transferase, domain 3"/>
    <property type="match status" value="1"/>
</dbReference>
<dbReference type="Proteomes" id="UP000769766">
    <property type="component" value="Unassembled WGS sequence"/>
</dbReference>
<evidence type="ECO:0000313" key="2">
    <source>
        <dbReference type="EMBL" id="MBI2877539.1"/>
    </source>
</evidence>
<dbReference type="GO" id="GO:0008410">
    <property type="term" value="F:CoA-transferase activity"/>
    <property type="evidence" value="ECO:0007669"/>
    <property type="project" value="TreeGrafter"/>
</dbReference>
<proteinExistence type="predicted"/>
<dbReference type="AlphaFoldDB" id="A0A932CQH1"/>
<protein>
    <submittedName>
        <fullName evidence="2">CoA transferase</fullName>
    </submittedName>
</protein>
<dbReference type="Gene3D" id="3.40.50.10540">
    <property type="entry name" value="Crotonobetainyl-coa:carnitine coa-transferase, domain 1"/>
    <property type="match status" value="1"/>
</dbReference>
<dbReference type="EMBL" id="JACPRF010000359">
    <property type="protein sequence ID" value="MBI2877539.1"/>
    <property type="molecule type" value="Genomic_DNA"/>
</dbReference>
<dbReference type="InterPro" id="IPR003673">
    <property type="entry name" value="CoA-Trfase_fam_III"/>
</dbReference>
<accession>A0A932CQH1</accession>
<dbReference type="SUPFAM" id="SSF89796">
    <property type="entry name" value="CoA-transferase family III (CaiB/BaiF)"/>
    <property type="match status" value="1"/>
</dbReference>
<comment type="caution">
    <text evidence="2">The sequence shown here is derived from an EMBL/GenBank/DDBJ whole genome shotgun (WGS) entry which is preliminary data.</text>
</comment>
<dbReference type="InterPro" id="IPR023606">
    <property type="entry name" value="CoA-Trfase_III_dom_1_sf"/>
</dbReference>
<dbReference type="Pfam" id="PF02515">
    <property type="entry name" value="CoA_transf_3"/>
    <property type="match status" value="1"/>
</dbReference>